<dbReference type="EMBL" id="CP095353">
    <property type="protein sequence ID" value="XAG70589.1"/>
    <property type="molecule type" value="Genomic_DNA"/>
</dbReference>
<proteinExistence type="predicted"/>
<reference evidence="2" key="1">
    <citation type="submission" date="2022-03" db="EMBL/GenBank/DDBJ databases">
        <title>Sea Food Isolates.</title>
        <authorList>
            <person name="Li c."/>
        </authorList>
    </citation>
    <scope>NUCLEOTIDE SEQUENCE</scope>
    <source>
        <strain evidence="2">19CA06SA08-2</strain>
    </source>
</reference>
<evidence type="ECO:0008006" key="3">
    <source>
        <dbReference type="Google" id="ProtNLM"/>
    </source>
</evidence>
<evidence type="ECO:0000256" key="1">
    <source>
        <dbReference type="SAM" id="SignalP"/>
    </source>
</evidence>
<protein>
    <recommendedName>
        <fullName evidence="3">Fimbrial protein</fullName>
    </recommendedName>
</protein>
<feature type="chain" id="PRO_5043862395" description="Fimbrial protein" evidence="1">
    <location>
        <begin position="27"/>
        <end position="166"/>
    </location>
</feature>
<feature type="signal peptide" evidence="1">
    <location>
        <begin position="1"/>
        <end position="26"/>
    </location>
</feature>
<keyword evidence="1" id="KW-0732">Signal</keyword>
<sequence>MYNINKRWLQGLALLLLMSGAGTAMAGNKAIPIQVTVTNVNHCDFDAPHYDLTVDQMLVPDGDERTSNALPIGVHCTRPLPVQLQIMLQGHDDATLTEPSDPAVTARIELKGAAGEWEAMTPDRVWACTEARQCDLQLRAKVRADADASSGEKQLTGTLLMSVIIE</sequence>
<name>A0AAU6U9D9_UNCXX</name>
<gene>
    <name evidence="2" type="ORF">MRM75_06345</name>
</gene>
<organism evidence="2">
    <name type="scientific">bacterium 19CA06SA08-2</name>
    <dbReference type="NCBI Taxonomy" id="2920658"/>
    <lineage>
        <taxon>Bacteria</taxon>
    </lineage>
</organism>
<dbReference type="AlphaFoldDB" id="A0AAU6U9D9"/>
<evidence type="ECO:0000313" key="2">
    <source>
        <dbReference type="EMBL" id="XAG70589.1"/>
    </source>
</evidence>
<accession>A0AAU6U9D9</accession>